<organism evidence="1 2">
    <name type="scientific">Racocetra persica</name>
    <dbReference type="NCBI Taxonomy" id="160502"/>
    <lineage>
        <taxon>Eukaryota</taxon>
        <taxon>Fungi</taxon>
        <taxon>Fungi incertae sedis</taxon>
        <taxon>Mucoromycota</taxon>
        <taxon>Glomeromycotina</taxon>
        <taxon>Glomeromycetes</taxon>
        <taxon>Diversisporales</taxon>
        <taxon>Gigasporaceae</taxon>
        <taxon>Racocetra</taxon>
    </lineage>
</organism>
<proteinExistence type="predicted"/>
<feature type="non-terminal residue" evidence="1">
    <location>
        <position position="1"/>
    </location>
</feature>
<dbReference type="Proteomes" id="UP000789920">
    <property type="component" value="Unassembled WGS sequence"/>
</dbReference>
<protein>
    <submittedName>
        <fullName evidence="1">11917_t:CDS:1</fullName>
    </submittedName>
</protein>
<feature type="non-terminal residue" evidence="1">
    <location>
        <position position="213"/>
    </location>
</feature>
<accession>A0ACA9NJH7</accession>
<dbReference type="EMBL" id="CAJVQC010014624">
    <property type="protein sequence ID" value="CAG8658972.1"/>
    <property type="molecule type" value="Genomic_DNA"/>
</dbReference>
<evidence type="ECO:0000313" key="1">
    <source>
        <dbReference type="EMBL" id="CAG8658972.1"/>
    </source>
</evidence>
<evidence type="ECO:0000313" key="2">
    <source>
        <dbReference type="Proteomes" id="UP000789920"/>
    </source>
</evidence>
<name>A0ACA9NJH7_9GLOM</name>
<gene>
    <name evidence="1" type="ORF">RPERSI_LOCUS8193</name>
</gene>
<sequence length="213" mass="24210">ILCSNPNKDFEILDGISVEDNLKSLKQQITAAPSSSTYSTSNVDNNIYDNSYNIYFDQTAVEIAKLFANSISQVMQEQGQEADINWLASKLNTISNKESSWKVNNYQENELNIELSSSSYNGLKVCSVFQSNDFVKQSTDQHCDDSIKSLQFLAKWINDISEIAEKNTQCLLLDEIFREVIAFFKKSKLAKLNEENISDKELESDTIRNNEND</sequence>
<comment type="caution">
    <text evidence="1">The sequence shown here is derived from an EMBL/GenBank/DDBJ whole genome shotgun (WGS) entry which is preliminary data.</text>
</comment>
<keyword evidence="2" id="KW-1185">Reference proteome</keyword>
<reference evidence="1" key="1">
    <citation type="submission" date="2021-06" db="EMBL/GenBank/DDBJ databases">
        <authorList>
            <person name="Kallberg Y."/>
            <person name="Tangrot J."/>
            <person name="Rosling A."/>
        </authorList>
    </citation>
    <scope>NUCLEOTIDE SEQUENCE</scope>
    <source>
        <strain evidence="1">MA461A</strain>
    </source>
</reference>